<protein>
    <submittedName>
        <fullName evidence="2">Uncharacterized protein</fullName>
    </submittedName>
</protein>
<reference evidence="2" key="2">
    <citation type="submission" date="2021-02" db="EMBL/GenBank/DDBJ databases">
        <authorList>
            <person name="Kimball J.A."/>
            <person name="Haas M.W."/>
            <person name="Macchietto M."/>
            <person name="Kono T."/>
            <person name="Duquette J."/>
            <person name="Shao M."/>
        </authorList>
    </citation>
    <scope>NUCLEOTIDE SEQUENCE</scope>
    <source>
        <tissue evidence="2">Fresh leaf tissue</tissue>
    </source>
</reference>
<feature type="region of interest" description="Disordered" evidence="1">
    <location>
        <begin position="1"/>
        <end position="75"/>
    </location>
</feature>
<proteinExistence type="predicted"/>
<dbReference type="AlphaFoldDB" id="A0A8J5VRR0"/>
<evidence type="ECO:0000313" key="3">
    <source>
        <dbReference type="Proteomes" id="UP000729402"/>
    </source>
</evidence>
<accession>A0A8J5VRR0</accession>
<gene>
    <name evidence="2" type="ORF">GUJ93_ZPchr0005g14838</name>
</gene>
<organism evidence="2 3">
    <name type="scientific">Zizania palustris</name>
    <name type="common">Northern wild rice</name>
    <dbReference type="NCBI Taxonomy" id="103762"/>
    <lineage>
        <taxon>Eukaryota</taxon>
        <taxon>Viridiplantae</taxon>
        <taxon>Streptophyta</taxon>
        <taxon>Embryophyta</taxon>
        <taxon>Tracheophyta</taxon>
        <taxon>Spermatophyta</taxon>
        <taxon>Magnoliopsida</taxon>
        <taxon>Liliopsida</taxon>
        <taxon>Poales</taxon>
        <taxon>Poaceae</taxon>
        <taxon>BOP clade</taxon>
        <taxon>Oryzoideae</taxon>
        <taxon>Oryzeae</taxon>
        <taxon>Zizaniinae</taxon>
        <taxon>Zizania</taxon>
    </lineage>
</organism>
<name>A0A8J5VRR0_ZIZPA</name>
<reference evidence="2" key="1">
    <citation type="journal article" date="2021" name="bioRxiv">
        <title>Whole Genome Assembly and Annotation of Northern Wild Rice, Zizania palustris L., Supports a Whole Genome Duplication in the Zizania Genus.</title>
        <authorList>
            <person name="Haas M."/>
            <person name="Kono T."/>
            <person name="Macchietto M."/>
            <person name="Millas R."/>
            <person name="McGilp L."/>
            <person name="Shao M."/>
            <person name="Duquette J."/>
            <person name="Hirsch C.N."/>
            <person name="Kimball J."/>
        </authorList>
    </citation>
    <scope>NUCLEOTIDE SEQUENCE</scope>
    <source>
        <tissue evidence="2">Fresh leaf tissue</tissue>
    </source>
</reference>
<sequence length="139" mass="14843">MALKPAEETRGLFVASKYAELSPIEEESEDATGAKDARHEDADAEEASGSNEGSDEGSDWESKGDSLDEDGRGANLDVVIPLEPLDEVMEVVDQSPAPEAFVSRGPMIRHLLMPGATTEEVVFAYFDGSEALARSDIVA</sequence>
<comment type="caution">
    <text evidence="2">The sequence shown here is derived from an EMBL/GenBank/DDBJ whole genome shotgun (WGS) entry which is preliminary data.</text>
</comment>
<dbReference type="Proteomes" id="UP000729402">
    <property type="component" value="Unassembled WGS sequence"/>
</dbReference>
<evidence type="ECO:0000256" key="1">
    <source>
        <dbReference type="SAM" id="MobiDB-lite"/>
    </source>
</evidence>
<feature type="compositionally biased region" description="Basic and acidic residues" evidence="1">
    <location>
        <begin position="32"/>
        <end position="41"/>
    </location>
</feature>
<feature type="compositionally biased region" description="Basic and acidic residues" evidence="1">
    <location>
        <begin position="1"/>
        <end position="10"/>
    </location>
</feature>
<evidence type="ECO:0000313" key="2">
    <source>
        <dbReference type="EMBL" id="KAG8069061.1"/>
    </source>
</evidence>
<dbReference type="EMBL" id="JAAALK010000284">
    <property type="protein sequence ID" value="KAG8069061.1"/>
    <property type="molecule type" value="Genomic_DNA"/>
</dbReference>
<keyword evidence="3" id="KW-1185">Reference proteome</keyword>
<feature type="compositionally biased region" description="Basic and acidic residues" evidence="1">
    <location>
        <begin position="60"/>
        <end position="72"/>
    </location>
</feature>